<dbReference type="EMBL" id="BAAAVM010000001">
    <property type="protein sequence ID" value="GAA3116191.1"/>
    <property type="molecule type" value="Genomic_DNA"/>
</dbReference>
<protein>
    <submittedName>
        <fullName evidence="1">Uncharacterized protein</fullName>
    </submittedName>
</protein>
<proteinExistence type="predicted"/>
<dbReference type="Proteomes" id="UP001500893">
    <property type="component" value="Unassembled WGS sequence"/>
</dbReference>
<evidence type="ECO:0000313" key="2">
    <source>
        <dbReference type="Proteomes" id="UP001500893"/>
    </source>
</evidence>
<gene>
    <name evidence="1" type="ORF">GCM10010521_00020</name>
</gene>
<accession>A0ABP6ML48</accession>
<organism evidence="1 2">
    <name type="scientific">Streptomyces rameus</name>
    <dbReference type="NCBI Taxonomy" id="68261"/>
    <lineage>
        <taxon>Bacteria</taxon>
        <taxon>Bacillati</taxon>
        <taxon>Actinomycetota</taxon>
        <taxon>Actinomycetes</taxon>
        <taxon>Kitasatosporales</taxon>
        <taxon>Streptomycetaceae</taxon>
        <taxon>Streptomyces</taxon>
    </lineage>
</organism>
<name>A0ABP6ML48_9ACTN</name>
<comment type="caution">
    <text evidence="1">The sequence shown here is derived from an EMBL/GenBank/DDBJ whole genome shotgun (WGS) entry which is preliminary data.</text>
</comment>
<keyword evidence="2" id="KW-1185">Reference proteome</keyword>
<reference evidence="2" key="1">
    <citation type="journal article" date="2019" name="Int. J. Syst. Evol. Microbiol.">
        <title>The Global Catalogue of Microorganisms (GCM) 10K type strain sequencing project: providing services to taxonomists for standard genome sequencing and annotation.</title>
        <authorList>
            <consortium name="The Broad Institute Genomics Platform"/>
            <consortium name="The Broad Institute Genome Sequencing Center for Infectious Disease"/>
            <person name="Wu L."/>
            <person name="Ma J."/>
        </authorList>
    </citation>
    <scope>NUCLEOTIDE SEQUENCE [LARGE SCALE GENOMIC DNA]</scope>
    <source>
        <strain evidence="2">JCM 11574</strain>
    </source>
</reference>
<sequence length="78" mass="8924">MDPRRRPRLLEIVLNPCERIREARADGWLGEAEGLPVSFDAAMAKLNRLERAPTDGRPQLVEIPWSPPAWRGIIFDAY</sequence>
<evidence type="ECO:0000313" key="1">
    <source>
        <dbReference type="EMBL" id="GAA3116191.1"/>
    </source>
</evidence>